<keyword evidence="2" id="KW-0808">Transferase</keyword>
<reference evidence="6" key="2">
    <citation type="submission" date="2021-11" db="EMBL/GenBank/DDBJ databases">
        <authorList>
            <consortium name="Genoscope - CEA"/>
            <person name="William W."/>
        </authorList>
    </citation>
    <scope>NUCLEOTIDE SEQUENCE</scope>
</reference>
<dbReference type="InterPro" id="IPR051259">
    <property type="entry name" value="rRNA_Methyltransferase"/>
</dbReference>
<evidence type="ECO:0000313" key="7">
    <source>
        <dbReference type="Proteomes" id="UP000789595"/>
    </source>
</evidence>
<feature type="compositionally biased region" description="Low complexity" evidence="3">
    <location>
        <begin position="1"/>
        <end position="11"/>
    </location>
</feature>
<reference evidence="5" key="1">
    <citation type="submission" date="2021-01" db="EMBL/GenBank/DDBJ databases">
        <authorList>
            <person name="Corre E."/>
            <person name="Pelletier E."/>
            <person name="Niang G."/>
            <person name="Scheremetjew M."/>
            <person name="Finn R."/>
            <person name="Kale V."/>
            <person name="Holt S."/>
            <person name="Cochrane G."/>
            <person name="Meng A."/>
            <person name="Brown T."/>
            <person name="Cohen L."/>
        </authorList>
    </citation>
    <scope>NUCLEOTIDE SEQUENCE</scope>
    <source>
        <strain evidence="5">CCMP1756</strain>
    </source>
</reference>
<dbReference type="GO" id="GO:0003723">
    <property type="term" value="F:RNA binding"/>
    <property type="evidence" value="ECO:0007669"/>
    <property type="project" value="InterPro"/>
</dbReference>
<evidence type="ECO:0000256" key="2">
    <source>
        <dbReference type="ARBA" id="ARBA00022679"/>
    </source>
</evidence>
<dbReference type="PANTHER" id="PTHR43191">
    <property type="entry name" value="RRNA METHYLTRANSFERASE 3"/>
    <property type="match status" value="1"/>
</dbReference>
<dbReference type="PANTHER" id="PTHR43191:SF7">
    <property type="entry name" value="OBP33PEP LIKE PROTEIN"/>
    <property type="match status" value="1"/>
</dbReference>
<evidence type="ECO:0000256" key="1">
    <source>
        <dbReference type="ARBA" id="ARBA00022603"/>
    </source>
</evidence>
<evidence type="ECO:0000259" key="4">
    <source>
        <dbReference type="Pfam" id="PF00588"/>
    </source>
</evidence>
<gene>
    <name evidence="5" type="ORF">PCAL00307_LOCUS614</name>
    <name evidence="6" type="ORF">PECAL_3P05470</name>
</gene>
<evidence type="ECO:0000313" key="6">
    <source>
        <dbReference type="EMBL" id="CAH0370651.1"/>
    </source>
</evidence>
<dbReference type="Gene3D" id="3.40.1280.10">
    <property type="match status" value="1"/>
</dbReference>
<dbReference type="InterPro" id="IPR029028">
    <property type="entry name" value="Alpha/beta_knot_MTases"/>
</dbReference>
<dbReference type="GO" id="GO:0006396">
    <property type="term" value="P:RNA processing"/>
    <property type="evidence" value="ECO:0007669"/>
    <property type="project" value="InterPro"/>
</dbReference>
<feature type="region of interest" description="Disordered" evidence="3">
    <location>
        <begin position="1"/>
        <end position="20"/>
    </location>
</feature>
<evidence type="ECO:0000256" key="3">
    <source>
        <dbReference type="SAM" id="MobiDB-lite"/>
    </source>
</evidence>
<feature type="domain" description="tRNA/rRNA methyltransferase SpoU type" evidence="4">
    <location>
        <begin position="54"/>
        <end position="200"/>
    </location>
</feature>
<dbReference type="EMBL" id="CAKKNE010000003">
    <property type="protein sequence ID" value="CAH0370651.1"/>
    <property type="molecule type" value="Genomic_DNA"/>
</dbReference>
<dbReference type="InterPro" id="IPR001537">
    <property type="entry name" value="SpoU_MeTrfase"/>
</dbReference>
<dbReference type="Pfam" id="PF00588">
    <property type="entry name" value="SpoU_methylase"/>
    <property type="match status" value="1"/>
</dbReference>
<dbReference type="OrthoDB" id="270651at2759"/>
<dbReference type="GO" id="GO:0032259">
    <property type="term" value="P:methylation"/>
    <property type="evidence" value="ECO:0007669"/>
    <property type="project" value="UniProtKB-KW"/>
</dbReference>
<protein>
    <recommendedName>
        <fullName evidence="4">tRNA/rRNA methyltransferase SpoU type domain-containing protein</fullName>
    </recommendedName>
</protein>
<keyword evidence="1" id="KW-0489">Methyltransferase</keyword>
<dbReference type="EMBL" id="HBIW01000726">
    <property type="protein sequence ID" value="CAE0685180.1"/>
    <property type="molecule type" value="Transcribed_RNA"/>
</dbReference>
<dbReference type="Proteomes" id="UP000789595">
    <property type="component" value="Unassembled WGS sequence"/>
</dbReference>
<accession>A0A7S3ZJZ6</accession>
<dbReference type="InterPro" id="IPR029026">
    <property type="entry name" value="tRNA_m1G_MTases_N"/>
</dbReference>
<keyword evidence="7" id="KW-1185">Reference proteome</keyword>
<evidence type="ECO:0000313" key="5">
    <source>
        <dbReference type="EMBL" id="CAE0685180.1"/>
    </source>
</evidence>
<name>A0A7S3ZJZ6_9STRA</name>
<dbReference type="SUPFAM" id="SSF75217">
    <property type="entry name" value="alpha/beta knot"/>
    <property type="match status" value="1"/>
</dbReference>
<proteinExistence type="predicted"/>
<dbReference type="GO" id="GO:0008173">
    <property type="term" value="F:RNA methyltransferase activity"/>
    <property type="evidence" value="ECO:0007669"/>
    <property type="project" value="InterPro"/>
</dbReference>
<sequence length="233" mass="24703">MATWASDALPPCDDDAAAEYDDDSIPADGVLLQRGGTGPAGESIVMETGQAPSLYVVIHNIKSSDNVGQLIRTAGAFGAKEVLVVSAERTARRMRKNLRTFGAHGSDKRVPMRAFASLAQLIAWVKSQGCRVVGVEIDDSAVSCFSPEAWPVRPTCLLPGNEGDGLSQAQIELCDALVYVPQYAAATASLNVNAATACVLSCFAHAVGYAEERRSGAKFAVRDPLHALWRPKS</sequence>
<dbReference type="AlphaFoldDB" id="A0A7S3ZJZ6"/>
<organism evidence="5">
    <name type="scientific">Pelagomonas calceolata</name>
    <dbReference type="NCBI Taxonomy" id="35677"/>
    <lineage>
        <taxon>Eukaryota</taxon>
        <taxon>Sar</taxon>
        <taxon>Stramenopiles</taxon>
        <taxon>Ochrophyta</taxon>
        <taxon>Pelagophyceae</taxon>
        <taxon>Pelagomonadales</taxon>
        <taxon>Pelagomonadaceae</taxon>
        <taxon>Pelagomonas</taxon>
    </lineage>
</organism>